<dbReference type="SUPFAM" id="SSF48334">
    <property type="entry name" value="DNA repair protein MutS, domain III"/>
    <property type="match status" value="1"/>
</dbReference>
<gene>
    <name evidence="1" type="ORF">BsIDN1_50180</name>
</gene>
<protein>
    <recommendedName>
        <fullName evidence="3">Endonuclease MutS2</fullName>
    </recommendedName>
</protein>
<evidence type="ECO:0000313" key="2">
    <source>
        <dbReference type="Proteomes" id="UP000464658"/>
    </source>
</evidence>
<dbReference type="AlphaFoldDB" id="A0A5S9MD37"/>
<evidence type="ECO:0008006" key="3">
    <source>
        <dbReference type="Google" id="ProtNLM"/>
    </source>
</evidence>
<organism evidence="1 2">
    <name type="scientific">Bacillus safensis</name>
    <dbReference type="NCBI Taxonomy" id="561879"/>
    <lineage>
        <taxon>Bacteria</taxon>
        <taxon>Bacillati</taxon>
        <taxon>Bacillota</taxon>
        <taxon>Bacilli</taxon>
        <taxon>Bacillales</taxon>
        <taxon>Bacillaceae</taxon>
        <taxon>Bacillus</taxon>
    </lineage>
</organism>
<accession>A0A5S9MD37</accession>
<evidence type="ECO:0000313" key="1">
    <source>
        <dbReference type="EMBL" id="BBP91400.1"/>
    </source>
</evidence>
<name>A0A5S9MD37_BACIA</name>
<proteinExistence type="predicted"/>
<dbReference type="Proteomes" id="UP000464658">
    <property type="component" value="Chromosome"/>
</dbReference>
<dbReference type="EMBL" id="AP021906">
    <property type="protein sequence ID" value="BBP91400.1"/>
    <property type="molecule type" value="Genomic_DNA"/>
</dbReference>
<dbReference type="InterPro" id="IPR036187">
    <property type="entry name" value="DNA_mismatch_repair_MutS_sf"/>
</dbReference>
<sequence length="133" mass="15354">MQRCYTLRKNMKHFLTSLYEDGVDIPRLHTYAETLILLPEVRKEIESCIGDNGEVLDHATPALRTIRTQLRSLESKVRDKLESMIRSQLLQKMLSDTIVTIRNDRFVIPVKQEYRSNYGGIVHDQSSSGATLF</sequence>
<reference evidence="1 2" key="1">
    <citation type="submission" date="2019-12" db="EMBL/GenBank/DDBJ databases">
        <title>Full genome sequence of a Bacillus safensis strain isolated from commercially available natto in Indonesia.</title>
        <authorList>
            <person name="Yoshida M."/>
            <person name="Uomi M."/>
            <person name="Waturangi D."/>
            <person name="Ekaputri J.J."/>
            <person name="Setiamarga D.H.E."/>
        </authorList>
    </citation>
    <scope>NUCLEOTIDE SEQUENCE [LARGE SCALE GENOMIC DNA]</scope>
    <source>
        <strain evidence="1 2">IDN1</strain>
    </source>
</reference>